<protein>
    <submittedName>
        <fullName evidence="3">Glycosyltransferase</fullName>
    </submittedName>
</protein>
<keyword evidence="1" id="KW-0472">Membrane</keyword>
<evidence type="ECO:0000313" key="3">
    <source>
        <dbReference type="EMBL" id="MBM3281757.1"/>
    </source>
</evidence>
<evidence type="ECO:0000259" key="2">
    <source>
        <dbReference type="Pfam" id="PF00535"/>
    </source>
</evidence>
<gene>
    <name evidence="3" type="ORF">FJY86_00225</name>
</gene>
<dbReference type="InterPro" id="IPR050834">
    <property type="entry name" value="Glycosyltransf_2"/>
</dbReference>
<evidence type="ECO:0000256" key="1">
    <source>
        <dbReference type="SAM" id="Phobius"/>
    </source>
</evidence>
<dbReference type="SUPFAM" id="SSF53448">
    <property type="entry name" value="Nucleotide-diphospho-sugar transferases"/>
    <property type="match status" value="1"/>
</dbReference>
<proteinExistence type="predicted"/>
<accession>A0A8T4C625</accession>
<feature type="domain" description="Glycosyltransferase 2-like" evidence="2">
    <location>
        <begin position="28"/>
        <end position="166"/>
    </location>
</feature>
<keyword evidence="1" id="KW-1133">Transmembrane helix</keyword>
<dbReference type="Gene3D" id="3.90.550.10">
    <property type="entry name" value="Spore Coat Polysaccharide Biosynthesis Protein SpsA, Chain A"/>
    <property type="match status" value="1"/>
</dbReference>
<evidence type="ECO:0000313" key="4">
    <source>
        <dbReference type="Proteomes" id="UP000774699"/>
    </source>
</evidence>
<dbReference type="EMBL" id="VGJJ01000001">
    <property type="protein sequence ID" value="MBM3281757.1"/>
    <property type="molecule type" value="Genomic_DNA"/>
</dbReference>
<dbReference type="Proteomes" id="UP000774699">
    <property type="component" value="Unassembled WGS sequence"/>
</dbReference>
<comment type="caution">
    <text evidence="3">The sequence shown here is derived from an EMBL/GenBank/DDBJ whole genome shotgun (WGS) entry which is preliminary data.</text>
</comment>
<dbReference type="InterPro" id="IPR029044">
    <property type="entry name" value="Nucleotide-diphossugar_trans"/>
</dbReference>
<dbReference type="InterPro" id="IPR001173">
    <property type="entry name" value="Glyco_trans_2-like"/>
</dbReference>
<keyword evidence="1" id="KW-0812">Transmembrane</keyword>
<feature type="transmembrane region" description="Helical" evidence="1">
    <location>
        <begin position="289"/>
        <end position="311"/>
    </location>
</feature>
<name>A0A8T4C625_9ARCH</name>
<dbReference type="AlphaFoldDB" id="A0A8T4C625"/>
<dbReference type="PANTHER" id="PTHR43685">
    <property type="entry name" value="GLYCOSYLTRANSFERASE"/>
    <property type="match status" value="1"/>
</dbReference>
<dbReference type="Pfam" id="PF00535">
    <property type="entry name" value="Glycos_transf_2"/>
    <property type="match status" value="1"/>
</dbReference>
<organism evidence="3 4">
    <name type="scientific">Candidatus Iainarchaeum sp</name>
    <dbReference type="NCBI Taxonomy" id="3101447"/>
    <lineage>
        <taxon>Archaea</taxon>
        <taxon>Candidatus Iainarchaeota</taxon>
        <taxon>Candidatus Iainarchaeia</taxon>
        <taxon>Candidatus Iainarchaeales</taxon>
        <taxon>Candidatus Iainarchaeaceae</taxon>
        <taxon>Candidatus Iainarchaeum</taxon>
    </lineage>
</organism>
<reference evidence="3" key="1">
    <citation type="submission" date="2019-03" db="EMBL/GenBank/DDBJ databases">
        <title>Lake Tanganyika Metagenome-Assembled Genomes (MAGs).</title>
        <authorList>
            <person name="Tran P."/>
        </authorList>
    </citation>
    <scope>NUCLEOTIDE SEQUENCE</scope>
    <source>
        <strain evidence="3">M_DeepCast_50m_m2_156</strain>
    </source>
</reference>
<dbReference type="PANTHER" id="PTHR43685:SF2">
    <property type="entry name" value="GLYCOSYLTRANSFERASE 2-LIKE DOMAIN-CONTAINING PROTEIN"/>
    <property type="match status" value="1"/>
</dbReference>
<feature type="transmembrane region" description="Helical" evidence="1">
    <location>
        <begin position="261"/>
        <end position="283"/>
    </location>
</feature>
<sequence length="320" mass="36606">MTPRPRVKKQRATVSKNTRSTKEFPFVSVVLPCYNASSTLREVLESIVTQDYPAFEIIAVDDGSTDDTAAIIQSFPRVTYVYQPNSGQAVARNVAFRMAKGEIILIQDADAKVFPGWIAAHVHEQSLGKKIVGGSVVPWNNNFVGMCDHFSTWYEYYPEKKPQDDRYQISSTNLSFAREVIEKVGYFNESLRYLEDVEYCQRIHRAGYSIAFAPRIRMAHHDRQTLKKFLKHHYNYGTKAAWIRTKESGTEYSWLFPQRPLGAALMIIPLSILHTGFVIGHWLPRHMEVIAYAPFVYLSKLAHAIGVYHGVCAKQHEMKK</sequence>